<evidence type="ECO:0000259" key="3">
    <source>
        <dbReference type="Pfam" id="PF25973"/>
    </source>
</evidence>
<dbReference type="GO" id="GO:0015562">
    <property type="term" value="F:efflux transmembrane transporter activity"/>
    <property type="evidence" value="ECO:0007669"/>
    <property type="project" value="TreeGrafter"/>
</dbReference>
<dbReference type="Gene3D" id="2.40.420.20">
    <property type="match status" value="1"/>
</dbReference>
<dbReference type="Gene3D" id="2.40.30.170">
    <property type="match status" value="1"/>
</dbReference>
<accession>U7V682</accession>
<feature type="domain" description="CzcB-like barrel-sandwich hybrid" evidence="3">
    <location>
        <begin position="60"/>
        <end position="200"/>
    </location>
</feature>
<dbReference type="AlphaFoldDB" id="U7V682"/>
<dbReference type="Pfam" id="PF25973">
    <property type="entry name" value="BSH_CzcB"/>
    <property type="match status" value="1"/>
</dbReference>
<dbReference type="EMBL" id="AXZF01000145">
    <property type="protein sequence ID" value="ERT66273.1"/>
    <property type="molecule type" value="Genomic_DNA"/>
</dbReference>
<evidence type="ECO:0000313" key="5">
    <source>
        <dbReference type="Proteomes" id="UP000017081"/>
    </source>
</evidence>
<dbReference type="PANTHER" id="PTHR30469:SF33">
    <property type="entry name" value="SLR1207 PROTEIN"/>
    <property type="match status" value="1"/>
</dbReference>
<dbReference type="GO" id="GO:1990281">
    <property type="term" value="C:efflux pump complex"/>
    <property type="evidence" value="ECO:0007669"/>
    <property type="project" value="TreeGrafter"/>
</dbReference>
<dbReference type="eggNOG" id="COG0845">
    <property type="taxonomic scope" value="Bacteria"/>
</dbReference>
<feature type="domain" description="CusB-like beta-barrel" evidence="2">
    <location>
        <begin position="214"/>
        <end position="277"/>
    </location>
</feature>
<dbReference type="HOGENOM" id="CLU_018816_1_1_0"/>
<dbReference type="SUPFAM" id="SSF111369">
    <property type="entry name" value="HlyD-like secretion proteins"/>
    <property type="match status" value="1"/>
</dbReference>
<comment type="caution">
    <text evidence="4">The sequence shown here is derived from an EMBL/GenBank/DDBJ whole genome shotgun (WGS) entry which is preliminary data.</text>
</comment>
<dbReference type="Gene3D" id="1.10.287.470">
    <property type="entry name" value="Helix hairpin bin"/>
    <property type="match status" value="1"/>
</dbReference>
<name>U7V682_9FUSO</name>
<dbReference type="PANTHER" id="PTHR30469">
    <property type="entry name" value="MULTIDRUG RESISTANCE PROTEIN MDTA"/>
    <property type="match status" value="1"/>
</dbReference>
<dbReference type="PROSITE" id="PS51257">
    <property type="entry name" value="PROKAR_LIPOPROTEIN"/>
    <property type="match status" value="1"/>
</dbReference>
<organism evidence="4 5">
    <name type="scientific">Cetobacterium somerae ATCC BAA-474</name>
    <dbReference type="NCBI Taxonomy" id="1319815"/>
    <lineage>
        <taxon>Bacteria</taxon>
        <taxon>Fusobacteriati</taxon>
        <taxon>Fusobacteriota</taxon>
        <taxon>Fusobacteriia</taxon>
        <taxon>Fusobacteriales</taxon>
        <taxon>Fusobacteriaceae</taxon>
        <taxon>Cetobacterium</taxon>
    </lineage>
</organism>
<dbReference type="InterPro" id="IPR058647">
    <property type="entry name" value="BSH_CzcB-like"/>
</dbReference>
<reference evidence="4 5" key="1">
    <citation type="submission" date="2013-08" db="EMBL/GenBank/DDBJ databases">
        <authorList>
            <person name="Weinstock G."/>
            <person name="Sodergren E."/>
            <person name="Wylie T."/>
            <person name="Fulton L."/>
            <person name="Fulton R."/>
            <person name="Fronick C."/>
            <person name="O'Laughlin M."/>
            <person name="Godfrey J."/>
            <person name="Miner T."/>
            <person name="Herter B."/>
            <person name="Appelbaum E."/>
            <person name="Cordes M."/>
            <person name="Lek S."/>
            <person name="Wollam A."/>
            <person name="Pepin K.H."/>
            <person name="Palsikar V.B."/>
            <person name="Mitreva M."/>
            <person name="Wilson R.K."/>
        </authorList>
    </citation>
    <scope>NUCLEOTIDE SEQUENCE [LARGE SCALE GENOMIC DNA]</scope>
    <source>
        <strain evidence="4 5">ATCC BAA-474</strain>
    </source>
</reference>
<dbReference type="InterPro" id="IPR058792">
    <property type="entry name" value="Beta-barrel_RND_2"/>
</dbReference>
<dbReference type="Gene3D" id="2.40.50.100">
    <property type="match status" value="1"/>
</dbReference>
<sequence length="354" mass="40021">MIKKLLIISISLILFGCGSNNGKQKSKEILGKNIKISEIKPESIIRLNISSGVTEPLNEVKVVTKTGGTVKRINFKNGDKVKKGQIILVLEDQEVQSAYLKAQATYISNKADFEIKKKNYEKFKQLYEKQLISEEEYLVKKTNFLQGESALKNSEATYLAAKKDYEDLIVKAKLNGVITDLNLKLYEKITPNSDLVTVVDDSKMLVKTGVSVHEISELSVGNKAEIDLEGIENNYFGNVYEINPVANKDNKKYQIKVEIENPEGKIKKGMYSKVLVETGSKRGYLVPKNAIVIKELYSYIFVVENGEAKRIKVERGYSNNEKQEIISDELYSNMKLVTEGQFLLEDRDKVNILN</sequence>
<comment type="similarity">
    <text evidence="1">Belongs to the membrane fusion protein (MFP) (TC 8.A.1) family.</text>
</comment>
<dbReference type="Proteomes" id="UP000017081">
    <property type="component" value="Unassembled WGS sequence"/>
</dbReference>
<proteinExistence type="inferred from homology"/>
<evidence type="ECO:0000259" key="2">
    <source>
        <dbReference type="Pfam" id="PF25954"/>
    </source>
</evidence>
<dbReference type="RefSeq" id="WP_023052207.1">
    <property type="nucleotide sequence ID" value="NZ_CP173065.2"/>
</dbReference>
<evidence type="ECO:0000256" key="1">
    <source>
        <dbReference type="ARBA" id="ARBA00009477"/>
    </source>
</evidence>
<dbReference type="Pfam" id="PF25954">
    <property type="entry name" value="Beta-barrel_RND_2"/>
    <property type="match status" value="1"/>
</dbReference>
<gene>
    <name evidence="4" type="ORF">HMPREF0202_02679</name>
</gene>
<dbReference type="NCBIfam" id="TIGR01730">
    <property type="entry name" value="RND_mfp"/>
    <property type="match status" value="1"/>
</dbReference>
<dbReference type="STRING" id="1319815.HMPREF0202_02679"/>
<protein>
    <submittedName>
        <fullName evidence="4">Efflux transporter, RND family, MFP subunit</fullName>
    </submittedName>
</protein>
<dbReference type="InterPro" id="IPR006143">
    <property type="entry name" value="RND_pump_MFP"/>
</dbReference>
<dbReference type="PATRIC" id="fig|1319815.3.peg.2564"/>
<keyword evidence="5" id="KW-1185">Reference proteome</keyword>
<evidence type="ECO:0000313" key="4">
    <source>
        <dbReference type="EMBL" id="ERT66273.1"/>
    </source>
</evidence>